<feature type="coiled-coil region" evidence="3">
    <location>
        <begin position="625"/>
        <end position="780"/>
    </location>
</feature>
<dbReference type="InterPro" id="IPR037883">
    <property type="entry name" value="Knr4/Smi1-like_sf"/>
</dbReference>
<feature type="coiled-coil region" evidence="3">
    <location>
        <begin position="2979"/>
        <end position="3086"/>
    </location>
</feature>
<feature type="coiled-coil region" evidence="3">
    <location>
        <begin position="3448"/>
        <end position="3503"/>
    </location>
</feature>
<feature type="coiled-coil region" evidence="3">
    <location>
        <begin position="806"/>
        <end position="979"/>
    </location>
</feature>
<feature type="coiled-coil region" evidence="3">
    <location>
        <begin position="3150"/>
        <end position="3184"/>
    </location>
</feature>
<feature type="coiled-coil region" evidence="3">
    <location>
        <begin position="2786"/>
        <end position="2904"/>
    </location>
</feature>
<dbReference type="Pfam" id="PF04379">
    <property type="entry name" value="DUF525"/>
    <property type="match status" value="1"/>
</dbReference>
<feature type="coiled-coil region" evidence="3">
    <location>
        <begin position="482"/>
        <end position="516"/>
    </location>
</feature>
<feature type="coiled-coil region" evidence="3">
    <location>
        <begin position="3230"/>
        <end position="3363"/>
    </location>
</feature>
<dbReference type="InterPro" id="IPR018958">
    <property type="entry name" value="Knr4/Smi1-like_dom"/>
</dbReference>
<feature type="coiled-coil region" evidence="3">
    <location>
        <begin position="3536"/>
        <end position="3665"/>
    </location>
</feature>
<dbReference type="Gene3D" id="2.60.40.1470">
    <property type="entry name" value="ApaG domain"/>
    <property type="match status" value="1"/>
</dbReference>
<dbReference type="GO" id="GO:0005794">
    <property type="term" value="C:Golgi apparatus"/>
    <property type="evidence" value="ECO:0007669"/>
    <property type="project" value="InterPro"/>
</dbReference>
<feature type="transmembrane region" description="Helical" evidence="5">
    <location>
        <begin position="5076"/>
        <end position="5105"/>
    </location>
</feature>
<evidence type="ECO:0000256" key="5">
    <source>
        <dbReference type="SAM" id="Phobius"/>
    </source>
</evidence>
<comment type="caution">
    <text evidence="7">The sequence shown here is derived from an EMBL/GenBank/DDBJ whole genome shotgun (WGS) entry which is preliminary data.</text>
</comment>
<feature type="coiled-coil region" evidence="3">
    <location>
        <begin position="558"/>
        <end position="592"/>
    </location>
</feature>
<feature type="coiled-coil region" evidence="3">
    <location>
        <begin position="3888"/>
        <end position="4060"/>
    </location>
</feature>
<dbReference type="SMART" id="SM00860">
    <property type="entry name" value="SMI1_KNR4"/>
    <property type="match status" value="1"/>
</dbReference>
<dbReference type="Gene3D" id="2.30.36.70">
    <property type="entry name" value="Actin, Chain A, domain 2"/>
    <property type="match status" value="1"/>
</dbReference>
<dbReference type="SUPFAM" id="SSF110069">
    <property type="entry name" value="ApaG-like"/>
    <property type="match status" value="1"/>
</dbReference>
<comment type="pathway">
    <text evidence="1">Protein modification; protein ubiquitination.</text>
</comment>
<feature type="coiled-coil region" evidence="3">
    <location>
        <begin position="2280"/>
        <end position="2497"/>
    </location>
</feature>
<feature type="coiled-coil region" evidence="3">
    <location>
        <begin position="4693"/>
        <end position="4720"/>
    </location>
</feature>
<keyword evidence="5" id="KW-0812">Transmembrane</keyword>
<feature type="coiled-coil region" evidence="3">
    <location>
        <begin position="380"/>
        <end position="450"/>
    </location>
</feature>
<feature type="coiled-coil region" evidence="3">
    <location>
        <begin position="4097"/>
        <end position="4138"/>
    </location>
</feature>
<feature type="region of interest" description="Disordered" evidence="4">
    <location>
        <begin position="455"/>
        <end position="477"/>
    </location>
</feature>
<feature type="coiled-coil region" evidence="3">
    <location>
        <begin position="3769"/>
        <end position="3845"/>
    </location>
</feature>
<feature type="coiled-coil region" evidence="3">
    <location>
        <begin position="2596"/>
        <end position="2742"/>
    </location>
</feature>
<dbReference type="Pfam" id="PF09346">
    <property type="entry name" value="SMI1_KNR4"/>
    <property type="match status" value="1"/>
</dbReference>
<evidence type="ECO:0000256" key="2">
    <source>
        <dbReference type="ARBA" id="ARBA00022786"/>
    </source>
</evidence>
<dbReference type="PANTHER" id="PTHR18887:SF4">
    <property type="entry name" value="GOLGIN SUBFAMILY B MEMBER 1-LIKE"/>
    <property type="match status" value="1"/>
</dbReference>
<dbReference type="InterPro" id="IPR004000">
    <property type="entry name" value="Actin"/>
</dbReference>
<evidence type="ECO:0000313" key="7">
    <source>
        <dbReference type="EMBL" id="RMB98125.1"/>
    </source>
</evidence>
<dbReference type="PRINTS" id="PR00190">
    <property type="entry name" value="ACTIN"/>
</dbReference>
<feature type="compositionally biased region" description="Basic and acidic residues" evidence="4">
    <location>
        <begin position="459"/>
        <end position="471"/>
    </location>
</feature>
<feature type="coiled-coil region" evidence="3">
    <location>
        <begin position="4178"/>
        <end position="4250"/>
    </location>
</feature>
<keyword evidence="3" id="KW-0175">Coiled coil</keyword>
<feature type="coiled-coil region" evidence="3">
    <location>
        <begin position="1687"/>
        <end position="1717"/>
    </location>
</feature>
<sequence>MAAPPDMEVSPTLSLELLPTDPLLLILSFLDYRDLVSEEKNRRNQGWRAIFISTYCDLGRYIHYYATLKKAWDDLEQYLGQWCPRMIGSLKESVREEDLDAVEAQIHCKLPDDYRCSFRIHNGQKLVVPGLMGSMALSNHYRSEDLLDIDTAAGGFQQRLGLKQCLPLTFCIHTGLSQYMALESVEGRNKYEIFYQCPDQMARNPSAIVMFITGTSYLEWFTSYVNKVVTGGYPIIRDQIFRYVHDKDCVATTEDITVSVSTSFLPELSSVHPPHYFFTYRIRIEMSKDALPENACQLESRYWRITNAKGDVEEVQGPGVVGEFPVISPGKVYEYTSCTTFSTTSGYMEGYYTFHCLYNKDRFFNVTIPRFHMAAGSGDVTDLTEQLTSTEQLLAQLKELVREKDAELRSKDLQLKEEKESADAKLSKLKLQNKAKVASLTSQLEELKKQLPVAGGLEAKAEPKKASKDGDQENAAANRGKILVLRRRIEELESQITQKNEELQKKDAELEAQRSRGADMDAMLAEKEKKLAERDAYIRDLQVACGSSDAAKEIFLPNEELKNQLAAKESSLRSMEILVQNLTKKVGDSEEKCSLFQEQIESLKNTQSKEREHFQGKEATYMENIHLFQNIIQEKEKELEAQREKHEQELFRLAAKSDASADLEQLLKALKQKLHEKEEVMLGRTQVIDVLQKELDAKDQQLKEINENLKRLLSEKENLQSKLDAEKHVMRAQLKDMMEKHELEMTKVKEKYNAELHEIQEKHETELQEKDQALVQLQKQVAELSGGGQSESKEVKDLESITKEKMEDLEVQVKLKTEEASKSEAKFLKMKAWSKSRIKQLEDELKNFSSKNNDASALSNRVSELEVENEELQSKLQSLLEIRTQNEELLKKLELYEEQQRKLQADLDQVTKRAASQASESGSVDELQSQLLEWQENVPESEESRDQVREEKSAMALRMAQIEEEREAIVSGQQELEEELATAQGMGRLQQARRKGSQTSRKLQEEFPFDGKQCFQELNVTLDSTDSAEGENMGGLRSVVEELELERNQLQEQILFLEERCQDLEDRFQLQGRMEALQNENERLQTQLTQLRNQQMRDVEKHQILISGLNEQLKGLSDRNSFLENSLGEREQKLVSTTEKLEQIETLRKLLQEKDILNKELGEKFVHAEQKLTEALKKCSVYEVENVEQKTAINDLTERVATLKEKTLKQDSVVESMQLDLDQTNEELDKLNSSHLEERSQLIQDLQKREREIDNLKEALAEKDREMSVLSLNMTEYSEQVVILKHQAQCKEEEMRGLEEALSKAEREMHLLKEVQSADVRDASVKISALSEQSDTMRMELERVRAENEAKTKENEELIRQSTENSVTIKDLLSEIKANNVAYHSKLTECESQITLLKEQITKSSEKLQETEDKQRKETEYLKSQLEESNALKEKWNSLLKEKESKAQTLENELKSVKDSYNKLVLENAKKDEELAELSGKLTEHTDHEETAKKELQEKQELIISLEQKLGALEKQNEETKLKLIGDLKAKEMCCKELNDQLNEIHKQVKKWEMETQEKASANNKLQADLEGKQEKLAEQINANEYLKKSIGTMEKEKEQLLRENENLSKLLDVKESELLKKTQAVAELENKLSVSTAEYEKTLSVLNCDKNTLAKEMEQLSVVAKQKESSVAEQLGEKTKECNVLAEQLSESKEQTQQLHEQVQSLLIQLKEIRDEEIKKEEMLNNKLSECGGLIKELSHSKERNLLLQEQIQSITLDFEAANRSLEEKNLQNDSLRKEVEESKLCVVELQDEIKNLKDEKTKLTQLVEERVLSLKSQGSELEKLQRQVFEKMEENTVLNSQLQLLSKEVEVLRHEKEDFSRLLSEKSHECKCLQSEITSARHQVQTAALENEKLKADIETVNVTVIKKSEEIAALTSHLSQQSHNILDLKDQIDNLLIEKENLKITFEEKEALISEKEALIQEVKDKVAGEERYVEFIADLRYQIQALNFETDELRRAMQEKENEFKLLKDKSEESDVLRVQLSENMEVISNLQSQLKNMTEQLSQLNDSIVLKDASLKQRARKCNSLKAQLSEVRDSCAVQEKQLQLLAAEAEQLKVLVSEKESAINTISIFSENLKMRLQEKETECDVLKKQVVELQEMKENFQKEIEHQKNVIIKMDQSLSEKESSLTENKSLLETLKEKSRKDEEKTHLVSQLQSQVHELTQELQNSKELVHEKEDAFLSLQEKIETQYLLRTELNVALGRKDEVITGLLNSLKEKDASVQLAESSVNALSSEIDVLRSKLEESGTAMKKLTEEFQEKNEKLDNHQKKIDSLTVELDSLKNEHQKALDQINTREQELQQKELAVESLRVTCAEQAEKLECLKLEFNNVSSKSSQDCHDNALLINSLQCQVESLEKEKNLLQDDVGKLMAENTQLTASQTDLQKKLEELQEIHEKLETSENYSRMQIDAVKLQMKTEKEKLQMQVSVKGEELSKLELKCQTLEQSLLESENKWVTELGRANSQNNDLTEQLSSLGSAMESKDSKIQSLQQELDLIKEKLTLSLSPLLSSGLFCKEKKAQISDPELQPTDSKTQLEKFSALVAAILSKETEGERLQLALLEKQKEIDTMKDELRSMESLEKQNEVLQSDMEKMKGKYTSEMERLSKEMVSLKETLGEQECLLKEREESLAEIKKQVAFHQDKMNESEEMVRSSQEKLQAEAKKVASLLEEVGEKDHLIKNLMSQVNQQKDLISGLSQQMKEKDSSVTQVMESLSNEMLSFSEERSTLVAKLQGLEAVHNSSVAELNRVLQELGDCKKELEHNQVMLSSREAEFKELMNEKEEMKCNLEKMGKEKENLKKKLQAALIVRRDLMQKVGKLEKSGQEEIEKERKKAEELLKQVNELTDKLKLIEGQKNDFESHLGTLKQQLVEKDAKISDLTKTLSSRASSLEELQHNIAELNDVIAEKQNLCEQNLKSLGEKDCMLAHLQSVLNERARAYQEEHSQLLSTLEKVKSELKKKEELLKKSSLEEPGSNAGDMNECLNPNNDVNAMNQLQKEKEALQRQLLVMKEDRKKFQQEREEHMKLAADFDEQKTHLEQLRQEHKALWEVLQTKCKELGINQLEGKVPPKALLGEEQADPRNLESDKPRNMVQVASLKEPENLITAVPSEDTELKELRSDYAKLQEETEMLRKELRKILAEFSDDKEETISLKSLREQGQCQGSLLEDIKRLWIKLQAHETETVGLKAALEHVNNEKKALIQKSEEDYRMSQEELQRSRIEAKQEVAEKNEEIEALKCSLTDLKEELGLEKELLNKAVREGQEEAHHYKTAFEDMKSEKEHLLSSLEKSNLELVKMKKEVEDIRGENKNLVAELHMLREKAEISKPVVSGKELKGENGAEKELGEVGSESNSLGGNLEGKVTAVPLSETGYSGKTKLREATECEIQEQMQTMEEPLAKPANLNDSKAQEQRAVTEEKSRERLQRKLQAALISRKEALRENRCLKEKIDQLMLEREELVNKTGVLEHLLELGREKQSSSAVASLSGEGSLASENARLLTENENLTAACESLKSTMESIVQEKEAFSFQLNTLKDSQTVELTGWKAKHSELKQEYESLLQAYENISSKVADMRQVIDLSRKEKQEAVQRLREGQSEKEALQKQLQSLLDENEFIKNQLKQLGESRKMEVEELQSKAERQICEQEARMQEHQDRLCELTGQNHQLMEENEQLKQTSDNLKQALEKIQNENDVLHNDITVTKAALGELQGQMEVYQNDTQSKISDALCENESLLKDISVLKDKLSEKEQAVLVLEQERNLISGKAQETEKSLLHKTHCLTKLDMECKSLTQEIVSLNEKVKILEDDKCLLQEELENVQESSYKVKSEKEFLETELLNHVKKVDHLTDRMKSVQVQNNLLLQQLEELKAEKSNVVREKEEQQLHLVKIFEEKVKSAQRDNNGTKNKTKELQELLKEKQQEINQLQKDSIKFQELILDLERSVKLSQSKNEKVEKDLSNASEKLAQSNDEILHLKGELSAEMNLLDQSKREVDRLKSENLNWRKELQKKGDELQLQKRGYERELEFNLQQLKLLHKVKFQTWRKDTDDRDRVITEMKTWEMQFKEAIQNKEKQLEDSNKRIAALQDELKDKITQIQELNIKYSVVEETKDELYLRQKSVDTQRYEELCRIKEENTFFFNRQQELESVLQSKEEALQALLKENNSLNHLIESSKSAGREIKALENNFTRQEQELQELLAEKEKMSAELQKQMTISEQMKIMLSNKDKEISLLISSKGDEISDYLIQVQTQHRNQIKDYELQLRSLQMERQQAEESCQRLENELRNLQVKAEKASQDKAAIASEVDAFKKSMSSLQNDRDDLFSRYKELEHLHQDVLNQRDSLLVGSASETNALKQELRVLLNRIDDLHSENAMLSAQLIKYREDLNQVLSLKDHQLKDLLKQKLDCIKSLEHEKYDLQKQIKEMQLSSELQRGAAVALEHENKKLASKVGDLESLIASLNKEKLVSESGEKLLSSETIQKKESNGQREEKLQKKAQEELWKSRGRNADGEYSGALLKLEDGDNPDASAEKMLLEVQSQNSELRSQNEAFGKAMTALQNDRDRIIEDFKALQSKYTSELKAERKKGDELAAELEGFKSQLLSILRENSLLCGAVLDAADQVTLAQVADDIGSVCRTLVSRELEVSRLSAECGSYVQQIEAFAKAMASLQDDRDKLLQELSHQKAKEGASLAAVEISKLKTKVDDLEKALHQTKAFQAETEREITSYQNELAGLRMEKNLLLSESQALRNQWQITVAEKDRQIAELQRLQQDVIGKKSLPAGSSYPVQALETASLAGNADGAEEIKCVLAEKNQLQSELQRCLQEMQQKDLHFQQINSKVVQSAEENAVLSAQLKTLSQTLRDNQLHYTDLQNRYLRLEREYQAMQVTSFQGSVQDETRAEVPPGAPQERSGIIVEIDNMELNELRKRLAESEQQYESLQQGLSQLTETLAEEKRRREAAEEALGLSEERNNRFEAGSYSSVPSDYTVQMEAEEEREALILNPSEHVVVRKVKGGALSLRRWLRGRSLYCSKLLTARAKSRYLFLTYLVTLHLLVLLCLTDVLILLGAIVTDFLRVGMGQKYSNVGDEAQSKGGILALEYPTERGIVTSWDDVGKQTFNERGKGPGDLLLQRLIMDDPDEHFT</sequence>
<keyword evidence="5" id="KW-0472">Membrane</keyword>
<dbReference type="InterPro" id="IPR026202">
    <property type="entry name" value="GOLGB1"/>
</dbReference>
<keyword evidence="5" id="KW-1133">Transmembrane helix</keyword>
<reference evidence="7 8" key="1">
    <citation type="submission" date="2018-07" db="EMBL/GenBank/DDBJ databases">
        <title>A high quality draft genome assembly of the barn swallow (H. rustica rustica).</title>
        <authorList>
            <person name="Formenti G."/>
            <person name="Chiara M."/>
            <person name="Poveda L."/>
            <person name="Francoijs K.-J."/>
            <person name="Bonisoli-Alquati A."/>
            <person name="Canova L."/>
            <person name="Gianfranceschi L."/>
            <person name="Horner D.S."/>
            <person name="Saino N."/>
        </authorList>
    </citation>
    <scope>NUCLEOTIDE SEQUENCE [LARGE SCALE GENOMIC DNA]</scope>
    <source>
        <strain evidence="7">Chelidonia</strain>
        <tissue evidence="7">Blood</tissue>
    </source>
</reference>
<feature type="coiled-coil region" evidence="3">
    <location>
        <begin position="4839"/>
        <end position="4866"/>
    </location>
</feature>
<proteinExistence type="predicted"/>
<feature type="region of interest" description="Disordered" evidence="4">
    <location>
        <begin position="3375"/>
        <end position="3401"/>
    </location>
</feature>
<name>A0A3M0JB05_HIRRU</name>
<feature type="compositionally biased region" description="Basic and acidic residues" evidence="4">
    <location>
        <begin position="3375"/>
        <end position="3387"/>
    </location>
</feature>
<feature type="domain" description="ApaG" evidence="6">
    <location>
        <begin position="250"/>
        <end position="380"/>
    </location>
</feature>
<feature type="coiled-coil region" evidence="3">
    <location>
        <begin position="1760"/>
        <end position="2052"/>
    </location>
</feature>
<evidence type="ECO:0000256" key="3">
    <source>
        <dbReference type="SAM" id="Coils"/>
    </source>
</evidence>
<feature type="coiled-coil region" evidence="3">
    <location>
        <begin position="2196"/>
        <end position="2223"/>
    </location>
</feature>
<dbReference type="InterPro" id="IPR007474">
    <property type="entry name" value="ApaG_domain"/>
</dbReference>
<dbReference type="EMBL" id="QRBI01000154">
    <property type="protein sequence ID" value="RMB98125.1"/>
    <property type="molecule type" value="Genomic_DNA"/>
</dbReference>
<organism evidence="7 8">
    <name type="scientific">Hirundo rustica rustica</name>
    <dbReference type="NCBI Taxonomy" id="333673"/>
    <lineage>
        <taxon>Eukaryota</taxon>
        <taxon>Metazoa</taxon>
        <taxon>Chordata</taxon>
        <taxon>Craniata</taxon>
        <taxon>Vertebrata</taxon>
        <taxon>Euteleostomi</taxon>
        <taxon>Archelosauria</taxon>
        <taxon>Archosauria</taxon>
        <taxon>Dinosauria</taxon>
        <taxon>Saurischia</taxon>
        <taxon>Theropoda</taxon>
        <taxon>Coelurosauria</taxon>
        <taxon>Aves</taxon>
        <taxon>Neognathae</taxon>
        <taxon>Neoaves</taxon>
        <taxon>Telluraves</taxon>
        <taxon>Australaves</taxon>
        <taxon>Passeriformes</taxon>
        <taxon>Sylvioidea</taxon>
        <taxon>Hirundinidae</taxon>
        <taxon>Hirundo</taxon>
    </lineage>
</organism>
<evidence type="ECO:0000256" key="4">
    <source>
        <dbReference type="SAM" id="MobiDB-lite"/>
    </source>
</evidence>
<dbReference type="InterPro" id="IPR036767">
    <property type="entry name" value="ApaG_sf"/>
</dbReference>
<protein>
    <recommendedName>
        <fullName evidence="6">ApaG domain-containing protein</fullName>
    </recommendedName>
</protein>
<dbReference type="NCBIfam" id="NF003967">
    <property type="entry name" value="PRK05461.1"/>
    <property type="match status" value="1"/>
</dbReference>
<feature type="coiled-coil region" evidence="3">
    <location>
        <begin position="4284"/>
        <end position="4534"/>
    </location>
</feature>
<dbReference type="Proteomes" id="UP000269221">
    <property type="component" value="Unassembled WGS sequence"/>
</dbReference>
<dbReference type="PROSITE" id="PS51087">
    <property type="entry name" value="APAG"/>
    <property type="match status" value="1"/>
</dbReference>
<evidence type="ECO:0000259" key="6">
    <source>
        <dbReference type="PROSITE" id="PS51087"/>
    </source>
</evidence>
<keyword evidence="2" id="KW-0833">Ubl conjugation pathway</keyword>
<dbReference type="OrthoDB" id="2441647at2759"/>
<feature type="coiled-coil region" evidence="3">
    <location>
        <begin position="4949"/>
        <end position="5004"/>
    </location>
</feature>
<dbReference type="Gene3D" id="1.10.287.1490">
    <property type="match status" value="1"/>
</dbReference>
<feature type="coiled-coil region" evidence="3">
    <location>
        <begin position="4895"/>
        <end position="4922"/>
    </location>
</feature>
<accession>A0A3M0JB05</accession>
<feature type="coiled-coil region" evidence="3">
    <location>
        <begin position="4751"/>
        <end position="4803"/>
    </location>
</feature>
<feature type="coiled-coil region" evidence="3">
    <location>
        <begin position="1394"/>
        <end position="1632"/>
    </location>
</feature>
<evidence type="ECO:0000313" key="8">
    <source>
        <dbReference type="Proteomes" id="UP000269221"/>
    </source>
</evidence>
<dbReference type="PANTHER" id="PTHR18887">
    <property type="entry name" value="GOLGI-ASSOCIATED PROTEIN GCP360-RELATED"/>
    <property type="match status" value="1"/>
</dbReference>
<feature type="coiled-coil region" evidence="3">
    <location>
        <begin position="3702"/>
        <end position="3736"/>
    </location>
</feature>
<keyword evidence="8" id="KW-1185">Reference proteome</keyword>
<evidence type="ECO:0000256" key="1">
    <source>
        <dbReference type="ARBA" id="ARBA00004906"/>
    </source>
</evidence>
<dbReference type="SUPFAM" id="SSF160631">
    <property type="entry name" value="SMI1/KNR4-like"/>
    <property type="match status" value="1"/>
</dbReference>
<dbReference type="STRING" id="333673.A0A3M0JB05"/>
<feature type="coiled-coil region" evidence="3">
    <location>
        <begin position="2116"/>
        <end position="2157"/>
    </location>
</feature>
<feature type="coiled-coil region" evidence="3">
    <location>
        <begin position="1033"/>
        <end position="1361"/>
    </location>
</feature>
<gene>
    <name evidence="7" type="ORF">DUI87_25603</name>
</gene>